<proteinExistence type="inferred from homology"/>
<dbReference type="SUPFAM" id="SSF50090">
    <property type="entry name" value="Electron transport accessory proteins"/>
    <property type="match status" value="1"/>
</dbReference>
<dbReference type="Gene3D" id="2.30.30.50">
    <property type="match status" value="1"/>
</dbReference>
<dbReference type="PIRSF" id="PIRSF001427">
    <property type="entry name" value="NHase_beta"/>
    <property type="match status" value="1"/>
</dbReference>
<keyword evidence="7" id="KW-1185">Reference proteome</keyword>
<dbReference type="InterPro" id="IPR042262">
    <property type="entry name" value="CN_hydtase_beta_C"/>
</dbReference>
<comment type="catalytic activity">
    <reaction evidence="4 5">
        <text>an aliphatic primary amide = an aliphatic nitrile + H2O</text>
        <dbReference type="Rhea" id="RHEA:12673"/>
        <dbReference type="ChEBI" id="CHEBI:15377"/>
        <dbReference type="ChEBI" id="CHEBI:65285"/>
        <dbReference type="ChEBI" id="CHEBI:80291"/>
        <dbReference type="EC" id="4.2.1.84"/>
    </reaction>
</comment>
<sequence length="219" mass="23628">MNGGADLGGMMGFGPIGIEADEPLFHAPWERRAFAITLAMGATGSWTLDTSRFTRESLHPVDYLSSSYYEIWTKGLERLCLTAGLISPEELAGGHATGPGKPLKRVLKAADVAAVLAKGSSVERPATAPAAFAVGDRVRARIRHPEGHTRLPRYLRGVSGTIEAIHGCHVFADDNAMGKGENPTWLYGVAFRGLDVWGADSDPTLVLRADLWEPHLERL</sequence>
<accession>A0A7X5JAR5</accession>
<dbReference type="AlphaFoldDB" id="A0A7X5JAR5"/>
<evidence type="ECO:0000313" key="7">
    <source>
        <dbReference type="Proteomes" id="UP000586722"/>
    </source>
</evidence>
<evidence type="ECO:0000256" key="1">
    <source>
        <dbReference type="ARBA" id="ARBA00004042"/>
    </source>
</evidence>
<dbReference type="NCBIfam" id="TIGR03888">
    <property type="entry name" value="nitrile_beta"/>
    <property type="match status" value="1"/>
</dbReference>
<dbReference type="Pfam" id="PF21006">
    <property type="entry name" value="NHase_beta_N"/>
    <property type="match status" value="1"/>
</dbReference>
<protein>
    <recommendedName>
        <fullName evidence="5">Nitrile hydratase subunit beta</fullName>
        <shortName evidence="5">NHase</shortName>
        <ecNumber evidence="5">4.2.1.84</ecNumber>
    </recommendedName>
</protein>
<comment type="function">
    <text evidence="1 5">NHase catalyzes the hydration of various nitrile compounds to the corresponding amides.</text>
</comment>
<dbReference type="RefSeq" id="WP_161677326.1">
    <property type="nucleotide sequence ID" value="NZ_JAABLP010000004.1"/>
</dbReference>
<evidence type="ECO:0000313" key="6">
    <source>
        <dbReference type="EMBL" id="NBN79680.1"/>
    </source>
</evidence>
<evidence type="ECO:0000256" key="2">
    <source>
        <dbReference type="ARBA" id="ARBA00009098"/>
    </source>
</evidence>
<dbReference type="InterPro" id="IPR008990">
    <property type="entry name" value="Elect_transpt_acc-like_dom_sf"/>
</dbReference>
<reference evidence="7" key="1">
    <citation type="submission" date="2020-01" db="EMBL/GenBank/DDBJ databases">
        <authorList>
            <person name="Fang Y."/>
            <person name="Sun R."/>
            <person name="Nie L."/>
            <person name="He J."/>
            <person name="Hao L."/>
            <person name="Wang L."/>
            <person name="Su S."/>
            <person name="Lv E."/>
            <person name="Zhang Z."/>
            <person name="Xie R."/>
            <person name="Liu H."/>
        </authorList>
    </citation>
    <scope>NUCLEOTIDE SEQUENCE [LARGE SCALE GENOMIC DNA]</scope>
    <source>
        <strain evidence="7">XCT-53</strain>
    </source>
</reference>
<dbReference type="InterPro" id="IPR024690">
    <property type="entry name" value="CN_hydtase_beta_dom_C"/>
</dbReference>
<dbReference type="GO" id="GO:0018822">
    <property type="term" value="F:nitrile hydratase activity"/>
    <property type="evidence" value="ECO:0007669"/>
    <property type="project" value="UniProtKB-EC"/>
</dbReference>
<organism evidence="6 7">
    <name type="scientific">Pannonibacter tanglangensis</name>
    <dbReference type="NCBI Taxonomy" id="2750084"/>
    <lineage>
        <taxon>Bacteria</taxon>
        <taxon>Pseudomonadati</taxon>
        <taxon>Pseudomonadota</taxon>
        <taxon>Alphaproteobacteria</taxon>
        <taxon>Hyphomicrobiales</taxon>
        <taxon>Stappiaceae</taxon>
        <taxon>Pannonibacter</taxon>
    </lineage>
</organism>
<evidence type="ECO:0000256" key="5">
    <source>
        <dbReference type="PIRNR" id="PIRNR001427"/>
    </source>
</evidence>
<dbReference type="InterPro" id="IPR049054">
    <property type="entry name" value="CN_hydtase_beta-like_N"/>
</dbReference>
<comment type="similarity">
    <text evidence="2 5">Belongs to the nitrile hydratase subunit beta family.</text>
</comment>
<dbReference type="Gene3D" id="1.10.472.20">
    <property type="entry name" value="Nitrile hydratase, beta subunit"/>
    <property type="match status" value="1"/>
</dbReference>
<keyword evidence="3 5" id="KW-0456">Lyase</keyword>
<comment type="caution">
    <text evidence="6">The sequence shown here is derived from an EMBL/GenBank/DDBJ whole genome shotgun (WGS) entry which is preliminary data.</text>
</comment>
<gene>
    <name evidence="6" type="primary">nthB</name>
    <name evidence="6" type="ORF">GWI72_15490</name>
</gene>
<evidence type="ECO:0000256" key="4">
    <source>
        <dbReference type="ARBA" id="ARBA00044877"/>
    </source>
</evidence>
<dbReference type="GO" id="GO:0046914">
    <property type="term" value="F:transition metal ion binding"/>
    <property type="evidence" value="ECO:0007669"/>
    <property type="project" value="InterPro"/>
</dbReference>
<dbReference type="Proteomes" id="UP000586722">
    <property type="component" value="Unassembled WGS sequence"/>
</dbReference>
<dbReference type="InterPro" id="IPR003168">
    <property type="entry name" value="Nitrile_hydratase_bsu"/>
</dbReference>
<dbReference type="Pfam" id="PF02211">
    <property type="entry name" value="NHase_beta_C"/>
    <property type="match status" value="1"/>
</dbReference>
<dbReference type="EC" id="4.2.1.84" evidence="5"/>
<name>A0A7X5JAR5_9HYPH</name>
<evidence type="ECO:0000256" key="3">
    <source>
        <dbReference type="ARBA" id="ARBA00023239"/>
    </source>
</evidence>
<dbReference type="EMBL" id="JAABLQ010000002">
    <property type="protein sequence ID" value="NBN79680.1"/>
    <property type="molecule type" value="Genomic_DNA"/>
</dbReference>